<protein>
    <submittedName>
        <fullName evidence="1">Uncharacterized protein</fullName>
    </submittedName>
</protein>
<dbReference type="EMBL" id="ML734877">
    <property type="protein sequence ID" value="KAB8239903.1"/>
    <property type="molecule type" value="Genomic_DNA"/>
</dbReference>
<evidence type="ECO:0000313" key="1">
    <source>
        <dbReference type="EMBL" id="KAB8239903.1"/>
    </source>
</evidence>
<name>A0A5N6GHC9_ASPFL</name>
<dbReference type="AlphaFoldDB" id="A0A5N6GHC9"/>
<accession>A0A5N6GHC9</accession>
<organism evidence="1">
    <name type="scientific">Aspergillus flavus</name>
    <dbReference type="NCBI Taxonomy" id="5059"/>
    <lineage>
        <taxon>Eukaryota</taxon>
        <taxon>Fungi</taxon>
        <taxon>Dikarya</taxon>
        <taxon>Ascomycota</taxon>
        <taxon>Pezizomycotina</taxon>
        <taxon>Eurotiomycetes</taxon>
        <taxon>Eurotiomycetidae</taxon>
        <taxon>Eurotiales</taxon>
        <taxon>Aspergillaceae</taxon>
        <taxon>Aspergillus</taxon>
        <taxon>Aspergillus subgen. Circumdati</taxon>
    </lineage>
</organism>
<dbReference type="Proteomes" id="UP000325434">
    <property type="component" value="Unassembled WGS sequence"/>
</dbReference>
<gene>
    <name evidence="1" type="ORF">BDV35DRAFT_399156</name>
</gene>
<sequence length="163" mass="17870">MAEHVDNQSQGLLGKQTSTQYYIPGVALSRGRHVFDGLHKGSLACPLGIERFSPESTRRSIVEHDCSLSPFTGICSPKAYRRRTKYSQLPKAIFPLDQAGVMPAVMETRLTTFVTPTDAGDQTNKAASPTRSVLALQMSPVPIDDGFEKSARGFDADHFSVIW</sequence>
<dbReference type="VEuPathDB" id="FungiDB:AFLA_012735"/>
<proteinExistence type="predicted"/>
<reference evidence="1" key="1">
    <citation type="submission" date="2019-04" db="EMBL/GenBank/DDBJ databases">
        <title>Friends and foes A comparative genomics study of 23 Aspergillus species from section Flavi.</title>
        <authorList>
            <consortium name="DOE Joint Genome Institute"/>
            <person name="Kjaerbolling I."/>
            <person name="Vesth T."/>
            <person name="Frisvad J.C."/>
            <person name="Nybo J.L."/>
            <person name="Theobald S."/>
            <person name="Kildgaard S."/>
            <person name="Isbrandt T."/>
            <person name="Kuo A."/>
            <person name="Sato A."/>
            <person name="Lyhne E.K."/>
            <person name="Kogle M.E."/>
            <person name="Wiebenga A."/>
            <person name="Kun R.S."/>
            <person name="Lubbers R.J."/>
            <person name="Makela M.R."/>
            <person name="Barry K."/>
            <person name="Chovatia M."/>
            <person name="Clum A."/>
            <person name="Daum C."/>
            <person name="Haridas S."/>
            <person name="He G."/>
            <person name="LaButti K."/>
            <person name="Lipzen A."/>
            <person name="Mondo S."/>
            <person name="Riley R."/>
            <person name="Salamov A."/>
            <person name="Simmons B.A."/>
            <person name="Magnuson J.K."/>
            <person name="Henrissat B."/>
            <person name="Mortensen U.H."/>
            <person name="Larsen T.O."/>
            <person name="Devries R.P."/>
            <person name="Grigoriev I.V."/>
            <person name="Machida M."/>
            <person name="Baker S.E."/>
            <person name="Andersen M.R."/>
        </authorList>
    </citation>
    <scope>NUCLEOTIDE SEQUENCE [LARGE SCALE GENOMIC DNA]</scope>
    <source>
        <strain evidence="1">CBS 121.62</strain>
    </source>
</reference>